<dbReference type="InterPro" id="IPR003798">
    <property type="entry name" value="DNA_recombination_RmuC"/>
</dbReference>
<comment type="similarity">
    <text evidence="2">Belongs to the RmuC family.</text>
</comment>
<gene>
    <name evidence="6" type="ORF">DGMP_29420</name>
</gene>
<evidence type="ECO:0000313" key="7">
    <source>
        <dbReference type="Proteomes" id="UP000826725"/>
    </source>
</evidence>
<dbReference type="RefSeq" id="WP_228854623.1">
    <property type="nucleotide sequence ID" value="NZ_AP024086.1"/>
</dbReference>
<keyword evidence="7" id="KW-1185">Reference proteome</keyword>
<evidence type="ECO:0000256" key="3">
    <source>
        <dbReference type="ARBA" id="ARBA00023054"/>
    </source>
</evidence>
<name>A0A8D5FPX7_9BACT</name>
<proteinExistence type="inferred from homology"/>
<protein>
    <submittedName>
        <fullName evidence="6">DNA recombination protein RmuC</fullName>
    </submittedName>
</protein>
<dbReference type="GO" id="GO:0006310">
    <property type="term" value="P:DNA recombination"/>
    <property type="evidence" value="ECO:0007669"/>
    <property type="project" value="UniProtKB-KW"/>
</dbReference>
<dbReference type="PANTHER" id="PTHR30563">
    <property type="entry name" value="DNA RECOMBINATION PROTEIN RMUC"/>
    <property type="match status" value="1"/>
</dbReference>
<organism evidence="6 7">
    <name type="scientific">Desulfomarina profundi</name>
    <dbReference type="NCBI Taxonomy" id="2772557"/>
    <lineage>
        <taxon>Bacteria</taxon>
        <taxon>Pseudomonadati</taxon>
        <taxon>Thermodesulfobacteriota</taxon>
        <taxon>Desulfobulbia</taxon>
        <taxon>Desulfobulbales</taxon>
        <taxon>Desulfobulbaceae</taxon>
        <taxon>Desulfomarina</taxon>
    </lineage>
</organism>
<dbReference type="KEGG" id="dbk:DGMP_29420"/>
<keyword evidence="4" id="KW-0233">DNA recombination</keyword>
<sequence>MDRFFSIAGGALQAFRELPDMVLLCSLLSLVLLFFLLLSLASRAGLKKELVRTRQHSEQTEKKLQEAEEEKVRQQIKLARLITLLKNERKHNAEKLDSHFSSLTRQILEERSTQLRELNREQLETVLQPFNRQLESFKREINDIHLNDTRERSSLKNEILQLRELNQQINREAINLTRALKGDTRVQGTWGELVLERVLEQSGLRRGHEYAIQGGFRDHENRLLKPDVIIHLPGGKQIIVDSKVSLTAWEKYINADDKTAEATHLKALAKAIHDHITLLGSKDYSRLEGINSLDFVLMFMPIEAAFTTAYQHSEHLFSDALTQKIIIVSPTTLLATLRTIENIWQSERQSRNSIEIARKAGLMYDKFRGVVEEMEKIGRQLATCRTTYDSAMGKLSQGRGNLISHAEQLRNMGVRVKKEIPDSIRDHADIIYEEKSDPQTDHCEQKPKNP</sequence>
<accession>A0A8D5FPX7</accession>
<evidence type="ECO:0000313" key="6">
    <source>
        <dbReference type="EMBL" id="BCL62249.1"/>
    </source>
</evidence>
<reference evidence="6" key="1">
    <citation type="submission" date="2020-09" db="EMBL/GenBank/DDBJ databases">
        <title>Desulfogranum mesoprofundum gen. nov., sp. nov., a novel mesophilic, sulfate-reducing chemolithoautotroph isolated from a deep-sea hydrothermal vent chimney in the Suiyo Seamount.</title>
        <authorList>
            <person name="Hashimoto Y."/>
            <person name="Nakagawa S."/>
        </authorList>
    </citation>
    <scope>NUCLEOTIDE SEQUENCE</scope>
    <source>
        <strain evidence="6">KT2</strain>
    </source>
</reference>
<feature type="coiled-coil region" evidence="5">
    <location>
        <begin position="50"/>
        <end position="84"/>
    </location>
</feature>
<evidence type="ECO:0000256" key="1">
    <source>
        <dbReference type="ARBA" id="ARBA00003416"/>
    </source>
</evidence>
<dbReference type="Pfam" id="PF02646">
    <property type="entry name" value="RmuC"/>
    <property type="match status" value="1"/>
</dbReference>
<dbReference type="AlphaFoldDB" id="A0A8D5FPX7"/>
<evidence type="ECO:0000256" key="4">
    <source>
        <dbReference type="ARBA" id="ARBA00023172"/>
    </source>
</evidence>
<keyword evidence="3 5" id="KW-0175">Coiled coil</keyword>
<comment type="function">
    <text evidence="1">Involved in DNA recombination.</text>
</comment>
<dbReference type="Proteomes" id="UP000826725">
    <property type="component" value="Chromosome"/>
</dbReference>
<evidence type="ECO:0000256" key="5">
    <source>
        <dbReference type="SAM" id="Coils"/>
    </source>
</evidence>
<dbReference type="PANTHER" id="PTHR30563:SF0">
    <property type="entry name" value="DNA RECOMBINATION PROTEIN RMUC"/>
    <property type="match status" value="1"/>
</dbReference>
<dbReference type="EMBL" id="AP024086">
    <property type="protein sequence ID" value="BCL62249.1"/>
    <property type="molecule type" value="Genomic_DNA"/>
</dbReference>
<evidence type="ECO:0000256" key="2">
    <source>
        <dbReference type="ARBA" id="ARBA00009840"/>
    </source>
</evidence>
<feature type="coiled-coil region" evidence="5">
    <location>
        <begin position="152"/>
        <end position="179"/>
    </location>
</feature>